<dbReference type="SMART" id="SM00238">
    <property type="entry name" value="BIR"/>
    <property type="match status" value="2"/>
</dbReference>
<sequence>MDGASFESSNANKFEIGDYCCSYTRNQNGSIDDESTDEEPEDYAPDPREYYSHFYLESERLSTFHDWPHWANVTKEDSAKNGFMYLHVSDRVQCVFCRACLASFRPGDIVADEHRKYCPECPFAFGYECGNIPIPSSRIVQQPAQTVQELNAKNRARTVPKITYNTHVSSVVSNIGDEDVTSVPKYADWADELTRLRSYRGWPAQVRQTPQALAAAGFLYIGNGDRCKCFWCGGELYGWNPDDDPLVEHAKWFSQCGFVRQQNVVKY</sequence>
<gene>
    <name evidence="1" type="ORF">DPMN_173709</name>
</gene>
<dbReference type="GO" id="GO:0005634">
    <property type="term" value="C:nucleus"/>
    <property type="evidence" value="ECO:0007669"/>
    <property type="project" value="TreeGrafter"/>
</dbReference>
<dbReference type="SUPFAM" id="SSF57924">
    <property type="entry name" value="Inhibitor of apoptosis (IAP) repeat"/>
    <property type="match status" value="2"/>
</dbReference>
<dbReference type="PROSITE" id="PS01282">
    <property type="entry name" value="BIR_REPEAT_1"/>
    <property type="match status" value="1"/>
</dbReference>
<dbReference type="EMBL" id="JAIWYP010000009">
    <property type="protein sequence ID" value="KAH3772372.1"/>
    <property type="molecule type" value="Genomic_DNA"/>
</dbReference>
<dbReference type="GO" id="GO:0043066">
    <property type="term" value="P:negative regulation of apoptotic process"/>
    <property type="evidence" value="ECO:0007669"/>
    <property type="project" value="TreeGrafter"/>
</dbReference>
<dbReference type="PANTHER" id="PTHR10044">
    <property type="entry name" value="INHIBITOR OF APOPTOSIS"/>
    <property type="match status" value="1"/>
</dbReference>
<dbReference type="Pfam" id="PF00653">
    <property type="entry name" value="BIR"/>
    <property type="match status" value="2"/>
</dbReference>
<dbReference type="PANTHER" id="PTHR10044:SF139">
    <property type="entry name" value="DEATH-ASSOCIATED INHIBITOR OF APOPTOSIS 2"/>
    <property type="match status" value="1"/>
</dbReference>
<dbReference type="AlphaFoldDB" id="A0A9D4IH71"/>
<dbReference type="Proteomes" id="UP000828390">
    <property type="component" value="Unassembled WGS sequence"/>
</dbReference>
<accession>A0A9D4IH71</accession>
<dbReference type="GO" id="GO:0005737">
    <property type="term" value="C:cytoplasm"/>
    <property type="evidence" value="ECO:0007669"/>
    <property type="project" value="TreeGrafter"/>
</dbReference>
<proteinExistence type="predicted"/>
<dbReference type="CDD" id="cd00022">
    <property type="entry name" value="BIR"/>
    <property type="match status" value="2"/>
</dbReference>
<dbReference type="InterPro" id="IPR001370">
    <property type="entry name" value="BIR_rpt"/>
</dbReference>
<dbReference type="Gene3D" id="1.10.1170.10">
    <property type="entry name" value="Inhibitor Of Apoptosis Protein (2mihbC-IAP-1), Chain A"/>
    <property type="match status" value="2"/>
</dbReference>
<name>A0A9D4IH71_DREPO</name>
<reference evidence="1" key="1">
    <citation type="journal article" date="2019" name="bioRxiv">
        <title>The Genome of the Zebra Mussel, Dreissena polymorpha: A Resource for Invasive Species Research.</title>
        <authorList>
            <person name="McCartney M.A."/>
            <person name="Auch B."/>
            <person name="Kono T."/>
            <person name="Mallez S."/>
            <person name="Zhang Y."/>
            <person name="Obille A."/>
            <person name="Becker A."/>
            <person name="Abrahante J.E."/>
            <person name="Garbe J."/>
            <person name="Badalamenti J.P."/>
            <person name="Herman A."/>
            <person name="Mangelson H."/>
            <person name="Liachko I."/>
            <person name="Sullivan S."/>
            <person name="Sone E.D."/>
            <person name="Koren S."/>
            <person name="Silverstein K.A.T."/>
            <person name="Beckman K.B."/>
            <person name="Gohl D.M."/>
        </authorList>
    </citation>
    <scope>NUCLEOTIDE SEQUENCE</scope>
    <source>
        <strain evidence="1">Duluth1</strain>
        <tissue evidence="1">Whole animal</tissue>
    </source>
</reference>
<dbReference type="PROSITE" id="PS50143">
    <property type="entry name" value="BIR_REPEAT_2"/>
    <property type="match status" value="2"/>
</dbReference>
<keyword evidence="2" id="KW-1185">Reference proteome</keyword>
<protein>
    <submittedName>
        <fullName evidence="1">Uncharacterized protein</fullName>
    </submittedName>
</protein>
<evidence type="ECO:0000313" key="2">
    <source>
        <dbReference type="Proteomes" id="UP000828390"/>
    </source>
</evidence>
<dbReference type="GO" id="GO:0043027">
    <property type="term" value="F:cysteine-type endopeptidase inhibitor activity involved in apoptotic process"/>
    <property type="evidence" value="ECO:0007669"/>
    <property type="project" value="TreeGrafter"/>
</dbReference>
<comment type="caution">
    <text evidence="1">The sequence shown here is derived from an EMBL/GenBank/DDBJ whole genome shotgun (WGS) entry which is preliminary data.</text>
</comment>
<organism evidence="1 2">
    <name type="scientific">Dreissena polymorpha</name>
    <name type="common">Zebra mussel</name>
    <name type="synonym">Mytilus polymorpha</name>
    <dbReference type="NCBI Taxonomy" id="45954"/>
    <lineage>
        <taxon>Eukaryota</taxon>
        <taxon>Metazoa</taxon>
        <taxon>Spiralia</taxon>
        <taxon>Lophotrochozoa</taxon>
        <taxon>Mollusca</taxon>
        <taxon>Bivalvia</taxon>
        <taxon>Autobranchia</taxon>
        <taxon>Heteroconchia</taxon>
        <taxon>Euheterodonta</taxon>
        <taxon>Imparidentia</taxon>
        <taxon>Neoheterodontei</taxon>
        <taxon>Myida</taxon>
        <taxon>Dreissenoidea</taxon>
        <taxon>Dreissenidae</taxon>
        <taxon>Dreissena</taxon>
    </lineage>
</organism>
<evidence type="ECO:0000313" key="1">
    <source>
        <dbReference type="EMBL" id="KAH3772372.1"/>
    </source>
</evidence>
<dbReference type="GO" id="GO:0051726">
    <property type="term" value="P:regulation of cell cycle"/>
    <property type="evidence" value="ECO:0007669"/>
    <property type="project" value="TreeGrafter"/>
</dbReference>
<dbReference type="InterPro" id="IPR050784">
    <property type="entry name" value="IAP"/>
</dbReference>
<reference evidence="1" key="2">
    <citation type="submission" date="2020-11" db="EMBL/GenBank/DDBJ databases">
        <authorList>
            <person name="McCartney M.A."/>
            <person name="Auch B."/>
            <person name="Kono T."/>
            <person name="Mallez S."/>
            <person name="Becker A."/>
            <person name="Gohl D.M."/>
            <person name="Silverstein K.A.T."/>
            <person name="Koren S."/>
            <person name="Bechman K.B."/>
            <person name="Herman A."/>
            <person name="Abrahante J.E."/>
            <person name="Garbe J."/>
        </authorList>
    </citation>
    <scope>NUCLEOTIDE SEQUENCE</scope>
    <source>
        <strain evidence="1">Duluth1</strain>
        <tissue evidence="1">Whole animal</tissue>
    </source>
</reference>